<dbReference type="Proteomes" id="UP000183245">
    <property type="component" value="Unassembled WGS sequence"/>
</dbReference>
<dbReference type="NCBIfam" id="TIGR00032">
    <property type="entry name" value="argG"/>
    <property type="match status" value="1"/>
</dbReference>
<evidence type="ECO:0000256" key="7">
    <source>
        <dbReference type="ARBA" id="ARBA00022840"/>
    </source>
</evidence>
<dbReference type="GO" id="GO:0000053">
    <property type="term" value="P:argininosuccinate metabolic process"/>
    <property type="evidence" value="ECO:0007669"/>
    <property type="project" value="TreeGrafter"/>
</dbReference>
<sequence>MIVKKALVAFSGGLDTSFCVPFLREKGYEVVTLTLNSGGFSEAELKDIEERALKLGSIKHIALDVQEAMYDQIIRYQIMANGLYQQSYPLMCSDRYLIAEKLSEYATKENCEAVVTGNTGQGNDQVRIDVALRILAPHLTNLAPIRDHSLTRDQEKKYLTDHGFEIPPKHTSYTKNQNILGVTTSGSEIDEVKEPKDETFELTRLTQTGQTYAEIEFKQGLPVSLNGKQLPGHEILKALNSLAGSHGFGRSHYIGDCVVGIKGAIWFEAPGILSLIKAHQALEQLVLTKRQRDQKASLDAIWAEMVFNGQFYDPLVQDIQAFLESNQKRVTGTVKLRFRQNVCAAVEISSPCSLIDRKVADYAQRASWTGEEAKAFIKLYGLQSVIASSKKPPKE</sequence>
<organism evidence="10 11">
    <name type="scientific">Candidatus Wirthbacteria bacterium CG2_30_54_11</name>
    <dbReference type="NCBI Taxonomy" id="1817892"/>
    <lineage>
        <taxon>Bacteria</taxon>
        <taxon>Candidatus Wirthbacteria</taxon>
    </lineage>
</organism>
<comment type="caution">
    <text evidence="10">The sequence shown here is derived from an EMBL/GenBank/DDBJ whole genome shotgun (WGS) entry which is preliminary data.</text>
</comment>
<dbReference type="InterPro" id="IPR024074">
    <property type="entry name" value="AS_cat/multimer_dom_body"/>
</dbReference>
<dbReference type="Pfam" id="PF20979">
    <property type="entry name" value="Arginosuc_syn_C"/>
    <property type="match status" value="1"/>
</dbReference>
<keyword evidence="4" id="KW-0436">Ligase</keyword>
<dbReference type="PANTHER" id="PTHR11587">
    <property type="entry name" value="ARGININOSUCCINATE SYNTHASE"/>
    <property type="match status" value="1"/>
</dbReference>
<dbReference type="SUPFAM" id="SSF52402">
    <property type="entry name" value="Adenine nucleotide alpha hydrolases-like"/>
    <property type="match status" value="1"/>
</dbReference>
<evidence type="ECO:0000313" key="11">
    <source>
        <dbReference type="Proteomes" id="UP000183245"/>
    </source>
</evidence>
<dbReference type="InterPro" id="IPR018223">
    <property type="entry name" value="Arginosuc_synth_CS"/>
</dbReference>
<evidence type="ECO:0000259" key="8">
    <source>
        <dbReference type="Pfam" id="PF00764"/>
    </source>
</evidence>
<dbReference type="STRING" id="1817892.AUK40_05225"/>
<reference evidence="10 11" key="1">
    <citation type="journal article" date="2016" name="Environ. Microbiol.">
        <title>Genomic resolution of a cold subsurface aquifer community provides metabolic insights for novel microbes adapted to high CO concentrations.</title>
        <authorList>
            <person name="Probst A.J."/>
            <person name="Castelle C.J."/>
            <person name="Singh A."/>
            <person name="Brown C.T."/>
            <person name="Anantharaman K."/>
            <person name="Sharon I."/>
            <person name="Hug L.A."/>
            <person name="Burstein D."/>
            <person name="Emerson J.B."/>
            <person name="Thomas B.C."/>
            <person name="Banfield J.F."/>
        </authorList>
    </citation>
    <scope>NUCLEOTIDE SEQUENCE [LARGE SCALE GENOMIC DNA]</scope>
    <source>
        <strain evidence="10">CG2_30_54_11</strain>
    </source>
</reference>
<keyword evidence="6" id="KW-0547">Nucleotide-binding</keyword>
<comment type="pathway">
    <text evidence="1">Amino-acid biosynthesis; L-arginine biosynthesis; L-arginine from L-ornithine and carbamoyl phosphate: step 2/3.</text>
</comment>
<evidence type="ECO:0000256" key="3">
    <source>
        <dbReference type="ARBA" id="ARBA00022571"/>
    </source>
</evidence>
<evidence type="ECO:0000256" key="5">
    <source>
        <dbReference type="ARBA" id="ARBA00022605"/>
    </source>
</evidence>
<dbReference type="UniPathway" id="UPA00068">
    <property type="reaction ID" value="UER00113"/>
</dbReference>
<dbReference type="InterPro" id="IPR014729">
    <property type="entry name" value="Rossmann-like_a/b/a_fold"/>
</dbReference>
<dbReference type="GO" id="GO:0006526">
    <property type="term" value="P:L-arginine biosynthetic process"/>
    <property type="evidence" value="ECO:0007669"/>
    <property type="project" value="UniProtKB-UniPathway"/>
</dbReference>
<evidence type="ECO:0000313" key="10">
    <source>
        <dbReference type="EMBL" id="OIP96182.1"/>
    </source>
</evidence>
<dbReference type="GO" id="GO:0005737">
    <property type="term" value="C:cytoplasm"/>
    <property type="evidence" value="ECO:0007669"/>
    <property type="project" value="TreeGrafter"/>
</dbReference>
<dbReference type="InterPro" id="IPR048268">
    <property type="entry name" value="Arginosuc_syn_C"/>
</dbReference>
<dbReference type="GO" id="GO:0000050">
    <property type="term" value="P:urea cycle"/>
    <property type="evidence" value="ECO:0007669"/>
    <property type="project" value="TreeGrafter"/>
</dbReference>
<protein>
    <recommendedName>
        <fullName evidence="2">argininosuccinate synthase</fullName>
        <ecNumber evidence="2">6.3.4.5</ecNumber>
    </recommendedName>
</protein>
<evidence type="ECO:0000256" key="6">
    <source>
        <dbReference type="ARBA" id="ARBA00022741"/>
    </source>
</evidence>
<keyword evidence="7" id="KW-0067">ATP-binding</keyword>
<dbReference type="AlphaFoldDB" id="A0A1J5IV82"/>
<dbReference type="Pfam" id="PF00764">
    <property type="entry name" value="Arginosuc_synth"/>
    <property type="match status" value="1"/>
</dbReference>
<dbReference type="PROSITE" id="PS00564">
    <property type="entry name" value="ARGININOSUCCIN_SYN_1"/>
    <property type="match status" value="1"/>
</dbReference>
<dbReference type="InterPro" id="IPR023434">
    <property type="entry name" value="Arginosuc_synth_type_1_subfam"/>
</dbReference>
<evidence type="ECO:0000256" key="4">
    <source>
        <dbReference type="ARBA" id="ARBA00022598"/>
    </source>
</evidence>
<dbReference type="InterPro" id="IPR048267">
    <property type="entry name" value="Arginosuc_syn_N"/>
</dbReference>
<dbReference type="GO" id="GO:0005524">
    <property type="term" value="F:ATP binding"/>
    <property type="evidence" value="ECO:0007669"/>
    <property type="project" value="UniProtKB-KW"/>
</dbReference>
<dbReference type="CDD" id="cd01999">
    <property type="entry name" value="ASS"/>
    <property type="match status" value="1"/>
</dbReference>
<name>A0A1J5IV82_9BACT</name>
<dbReference type="EC" id="6.3.4.5" evidence="2"/>
<evidence type="ECO:0000256" key="1">
    <source>
        <dbReference type="ARBA" id="ARBA00004967"/>
    </source>
</evidence>
<feature type="domain" description="Arginosuccinate synthase C-terminal" evidence="9">
    <location>
        <begin position="173"/>
        <end position="385"/>
    </location>
</feature>
<evidence type="ECO:0000256" key="2">
    <source>
        <dbReference type="ARBA" id="ARBA00012286"/>
    </source>
</evidence>
<dbReference type="InterPro" id="IPR001518">
    <property type="entry name" value="Arginosuc_synth"/>
</dbReference>
<feature type="domain" description="Arginosuccinate synthase-like N-terminal" evidence="8">
    <location>
        <begin position="6"/>
        <end position="163"/>
    </location>
</feature>
<dbReference type="GO" id="GO:0004055">
    <property type="term" value="F:argininosuccinate synthase activity"/>
    <property type="evidence" value="ECO:0007669"/>
    <property type="project" value="UniProtKB-EC"/>
</dbReference>
<proteinExistence type="predicted"/>
<keyword evidence="3" id="KW-0055">Arginine biosynthesis</keyword>
<dbReference type="PANTHER" id="PTHR11587:SF2">
    <property type="entry name" value="ARGININOSUCCINATE SYNTHASE"/>
    <property type="match status" value="1"/>
</dbReference>
<dbReference type="Gene3D" id="3.90.1260.10">
    <property type="entry name" value="Argininosuccinate synthetase, chain A, domain 2"/>
    <property type="match status" value="1"/>
</dbReference>
<evidence type="ECO:0000259" key="9">
    <source>
        <dbReference type="Pfam" id="PF20979"/>
    </source>
</evidence>
<accession>A0A1J5IV82</accession>
<dbReference type="SUPFAM" id="SSF69864">
    <property type="entry name" value="Argininosuccinate synthetase, C-terminal domain"/>
    <property type="match status" value="1"/>
</dbReference>
<gene>
    <name evidence="10" type="ORF">AUK40_05225</name>
</gene>
<dbReference type="Gene3D" id="3.40.50.620">
    <property type="entry name" value="HUPs"/>
    <property type="match status" value="1"/>
</dbReference>
<dbReference type="EMBL" id="MNZT01000092">
    <property type="protein sequence ID" value="OIP96182.1"/>
    <property type="molecule type" value="Genomic_DNA"/>
</dbReference>
<keyword evidence="5" id="KW-0028">Amino-acid biosynthesis</keyword>